<comment type="caution">
    <text evidence="17">The sequence shown here is derived from an EMBL/GenBank/DDBJ whole genome shotgun (WGS) entry which is preliminary data.</text>
</comment>
<dbReference type="CDD" id="cd17546">
    <property type="entry name" value="REC_hyHK_CKI1_RcsC-like"/>
    <property type="match status" value="1"/>
</dbReference>
<feature type="modified residue" description="4-aspartylphosphate" evidence="11">
    <location>
        <position position="596"/>
    </location>
</feature>
<dbReference type="AlphaFoldDB" id="A0A7X3FXK1"/>
<dbReference type="EMBL" id="WSES01000002">
    <property type="protein sequence ID" value="MVW59889.1"/>
    <property type="molecule type" value="Genomic_DNA"/>
</dbReference>
<feature type="region of interest" description="Disordered" evidence="13">
    <location>
        <begin position="43"/>
        <end position="65"/>
    </location>
</feature>
<dbReference type="InterPro" id="IPR036097">
    <property type="entry name" value="HisK_dim/P_sf"/>
</dbReference>
<feature type="domain" description="Histidine kinase" evidence="15">
    <location>
        <begin position="300"/>
        <end position="524"/>
    </location>
</feature>
<evidence type="ECO:0000256" key="9">
    <source>
        <dbReference type="ARBA" id="ARBA00058004"/>
    </source>
</evidence>
<keyword evidence="7" id="KW-0902">Two-component regulatory system</keyword>
<dbReference type="InterPro" id="IPR003661">
    <property type="entry name" value="HisK_dim/P_dom"/>
</dbReference>
<dbReference type="InterPro" id="IPR004358">
    <property type="entry name" value="Sig_transdc_His_kin-like_C"/>
</dbReference>
<protein>
    <recommendedName>
        <fullName evidence="10">Virulence sensor protein BvgS</fullName>
        <ecNumber evidence="2">2.7.13.3</ecNumber>
    </recommendedName>
</protein>
<dbReference type="Gene3D" id="1.10.287.130">
    <property type="match status" value="1"/>
</dbReference>
<dbReference type="GO" id="GO:0000155">
    <property type="term" value="F:phosphorelay sensor kinase activity"/>
    <property type="evidence" value="ECO:0007669"/>
    <property type="project" value="InterPro"/>
</dbReference>
<keyword evidence="18" id="KW-1185">Reference proteome</keyword>
<dbReference type="PROSITE" id="PS50110">
    <property type="entry name" value="RESPONSE_REGULATORY"/>
    <property type="match status" value="1"/>
</dbReference>
<reference evidence="17 18" key="1">
    <citation type="submission" date="2019-12" db="EMBL/GenBank/DDBJ databases">
        <authorList>
            <person name="Li C."/>
            <person name="Zhao J."/>
        </authorList>
    </citation>
    <scope>NUCLEOTIDE SEQUENCE [LARGE SCALE GENOMIC DNA]</scope>
    <source>
        <strain evidence="17 18">NEAU-DD11</strain>
    </source>
</reference>
<keyword evidence="4" id="KW-0808">Transferase</keyword>
<keyword evidence="14" id="KW-0472">Membrane</keyword>
<evidence type="ECO:0000259" key="16">
    <source>
        <dbReference type="PROSITE" id="PS50110"/>
    </source>
</evidence>
<evidence type="ECO:0000259" key="15">
    <source>
        <dbReference type="PROSITE" id="PS50109"/>
    </source>
</evidence>
<evidence type="ECO:0000256" key="1">
    <source>
        <dbReference type="ARBA" id="ARBA00000085"/>
    </source>
</evidence>
<evidence type="ECO:0000256" key="2">
    <source>
        <dbReference type="ARBA" id="ARBA00012438"/>
    </source>
</evidence>
<dbReference type="PRINTS" id="PR00344">
    <property type="entry name" value="BCTRLSENSOR"/>
</dbReference>
<evidence type="ECO:0000313" key="17">
    <source>
        <dbReference type="EMBL" id="MVW59889.1"/>
    </source>
</evidence>
<keyword evidence="8" id="KW-0843">Virulence</keyword>
<dbReference type="SUPFAM" id="SSF52172">
    <property type="entry name" value="CheY-like"/>
    <property type="match status" value="1"/>
</dbReference>
<accession>A0A7X3FXK1</accession>
<evidence type="ECO:0000256" key="6">
    <source>
        <dbReference type="ARBA" id="ARBA00022777"/>
    </source>
</evidence>
<dbReference type="PANTHER" id="PTHR43047:SF64">
    <property type="entry name" value="HISTIDINE KINASE CONTAINING CHEY-HOMOLOGOUS RECEIVER DOMAIN AND PAS DOMAIN-RELATED"/>
    <property type="match status" value="1"/>
</dbReference>
<evidence type="ECO:0000313" key="18">
    <source>
        <dbReference type="Proteomes" id="UP000443353"/>
    </source>
</evidence>
<dbReference type="Pfam" id="PF02518">
    <property type="entry name" value="HATPase_c"/>
    <property type="match status" value="1"/>
</dbReference>
<dbReference type="PROSITE" id="PS50109">
    <property type="entry name" value="HIS_KIN"/>
    <property type="match status" value="1"/>
</dbReference>
<feature type="transmembrane region" description="Helical" evidence="14">
    <location>
        <begin position="229"/>
        <end position="252"/>
    </location>
</feature>
<dbReference type="InterPro" id="IPR001789">
    <property type="entry name" value="Sig_transdc_resp-reg_receiver"/>
</dbReference>
<dbReference type="Pfam" id="PF00072">
    <property type="entry name" value="Response_reg"/>
    <property type="match status" value="1"/>
</dbReference>
<keyword evidence="5" id="KW-0732">Signal</keyword>
<sequence>MTQWLSRSTRIGYVLVILLVVATAILLAWQHFGMTRTLEISPQHPHGARVTDDRDNTRGNSANGNSVASLTVTKDAFIMRCYLGAAATYPYCKLQFQMGDPVKGIDMSGYDTIAFDLRYTGRGWHVLKLHLMNFEPEFSTLEDWNSQRFNELLINVPAQPEFTAPMHAVRTADWWHFSRRIPLSKSYVRLDHVTTVELATDNYNDTGQVVTVELRKIEFRGKWISRATLMSWLVFVWIVCGVIGLSLGLLHYRSGLQANKTRVEQLAAIDRERKEAEAARETALAEAVALARQRSQFLAQMSHELRTPLNAIIGYADLLGRDREHLSERLASGLATIHESGQHLLTLINDILDLARVEAGKMVLHPAAVHLETFLQVLANIMRVKAEEKGLGFSYELAPGLPAAVTIDETRLRQVLLNLLGNAVKFTDTGKVSLRVLPAASAGAPDSARLRFEVADSGIGMDTQQLGRIFQPFEQVAAAQRREGGTGLGLAISQQLVQLMGGHIDVVSAPGKGSTFSFEIDVPVAAAAPAVVAPHDTVVGYEGERKRLLIVDDVPQNRAMLQDLLQETGFNVAAATNGLECLVLLDSFRPDLILMDVMMPVMDGNETTRQIRHMPGWGNVPIIAVTASASPDDERKSRDAGADALIAKPVDHDLLLRTIGRLLALQWITGEPTSEGGDDAALAVPPADEIEALWQLAQIGSMREIRARAAYLRGLDPAYAPFANRLDTLAQGYHSKQLAAFVARFRTGDAARRQDDFQSMRT</sequence>
<dbReference type="InterPro" id="IPR005467">
    <property type="entry name" value="His_kinase_dom"/>
</dbReference>
<dbReference type="PANTHER" id="PTHR43047">
    <property type="entry name" value="TWO-COMPONENT HISTIDINE PROTEIN KINASE"/>
    <property type="match status" value="1"/>
</dbReference>
<keyword evidence="14" id="KW-0812">Transmembrane</keyword>
<dbReference type="Gene3D" id="3.40.50.2300">
    <property type="match status" value="1"/>
</dbReference>
<evidence type="ECO:0000256" key="5">
    <source>
        <dbReference type="ARBA" id="ARBA00022729"/>
    </source>
</evidence>
<dbReference type="InterPro" id="IPR011006">
    <property type="entry name" value="CheY-like_superfamily"/>
</dbReference>
<keyword evidence="6" id="KW-0418">Kinase</keyword>
<dbReference type="InterPro" id="IPR003594">
    <property type="entry name" value="HATPase_dom"/>
</dbReference>
<dbReference type="CDD" id="cd16922">
    <property type="entry name" value="HATPase_EvgS-ArcB-TorS-like"/>
    <property type="match status" value="1"/>
</dbReference>
<dbReference type="SUPFAM" id="SSF55874">
    <property type="entry name" value="ATPase domain of HSP90 chaperone/DNA topoisomerase II/histidine kinase"/>
    <property type="match status" value="1"/>
</dbReference>
<feature type="coiled-coil region" evidence="12">
    <location>
        <begin position="266"/>
        <end position="293"/>
    </location>
</feature>
<dbReference type="InterPro" id="IPR036890">
    <property type="entry name" value="HATPase_C_sf"/>
</dbReference>
<dbReference type="SMART" id="SM00448">
    <property type="entry name" value="REC"/>
    <property type="match status" value="1"/>
</dbReference>
<dbReference type="Pfam" id="PF00512">
    <property type="entry name" value="HisKA"/>
    <property type="match status" value="1"/>
</dbReference>
<comment type="function">
    <text evidence="9">Member of the two-component regulatory system BvgS/BvgA. Phosphorylates BvgA via a four-step phosphorelay in response to environmental signals.</text>
</comment>
<dbReference type="Proteomes" id="UP000443353">
    <property type="component" value="Unassembled WGS sequence"/>
</dbReference>
<evidence type="ECO:0000256" key="13">
    <source>
        <dbReference type="SAM" id="MobiDB-lite"/>
    </source>
</evidence>
<dbReference type="CDD" id="cd00082">
    <property type="entry name" value="HisKA"/>
    <property type="match status" value="1"/>
</dbReference>
<feature type="domain" description="Response regulatory" evidence="16">
    <location>
        <begin position="547"/>
        <end position="663"/>
    </location>
</feature>
<dbReference type="EC" id="2.7.13.3" evidence="2"/>
<gene>
    <name evidence="17" type="ORF">GPY61_08085</name>
</gene>
<evidence type="ECO:0000256" key="10">
    <source>
        <dbReference type="ARBA" id="ARBA00070152"/>
    </source>
</evidence>
<evidence type="ECO:0000256" key="8">
    <source>
        <dbReference type="ARBA" id="ARBA00023026"/>
    </source>
</evidence>
<feature type="transmembrane region" description="Helical" evidence="14">
    <location>
        <begin position="12"/>
        <end position="29"/>
    </location>
</feature>
<keyword evidence="12" id="KW-0175">Coiled coil</keyword>
<comment type="catalytic activity">
    <reaction evidence="1">
        <text>ATP + protein L-histidine = ADP + protein N-phospho-L-histidine.</text>
        <dbReference type="EC" id="2.7.13.3"/>
    </reaction>
</comment>
<evidence type="ECO:0000256" key="12">
    <source>
        <dbReference type="SAM" id="Coils"/>
    </source>
</evidence>
<evidence type="ECO:0000256" key="7">
    <source>
        <dbReference type="ARBA" id="ARBA00023012"/>
    </source>
</evidence>
<keyword evidence="3 11" id="KW-0597">Phosphoprotein</keyword>
<keyword evidence="14" id="KW-1133">Transmembrane helix</keyword>
<name>A0A7X3FXK1_9BURK</name>
<dbReference type="FunFam" id="1.10.287.130:FF:000001">
    <property type="entry name" value="Two-component sensor histidine kinase"/>
    <property type="match status" value="1"/>
</dbReference>
<dbReference type="SMART" id="SM00388">
    <property type="entry name" value="HisKA"/>
    <property type="match status" value="1"/>
</dbReference>
<dbReference type="SMART" id="SM00387">
    <property type="entry name" value="HATPase_c"/>
    <property type="match status" value="1"/>
</dbReference>
<evidence type="ECO:0000256" key="3">
    <source>
        <dbReference type="ARBA" id="ARBA00022553"/>
    </source>
</evidence>
<dbReference type="Gene3D" id="3.30.565.10">
    <property type="entry name" value="Histidine kinase-like ATPase, C-terminal domain"/>
    <property type="match status" value="1"/>
</dbReference>
<organism evidence="17 18">
    <name type="scientific">Massilia cellulosiltytica</name>
    <dbReference type="NCBI Taxonomy" id="2683234"/>
    <lineage>
        <taxon>Bacteria</taxon>
        <taxon>Pseudomonadati</taxon>
        <taxon>Pseudomonadota</taxon>
        <taxon>Betaproteobacteria</taxon>
        <taxon>Burkholderiales</taxon>
        <taxon>Oxalobacteraceae</taxon>
        <taxon>Telluria group</taxon>
        <taxon>Massilia</taxon>
    </lineage>
</organism>
<evidence type="ECO:0000256" key="14">
    <source>
        <dbReference type="SAM" id="Phobius"/>
    </source>
</evidence>
<evidence type="ECO:0000256" key="4">
    <source>
        <dbReference type="ARBA" id="ARBA00022679"/>
    </source>
</evidence>
<dbReference type="RefSeq" id="WP_160408067.1">
    <property type="nucleotide sequence ID" value="NZ_WSES01000002.1"/>
</dbReference>
<proteinExistence type="predicted"/>
<evidence type="ECO:0000256" key="11">
    <source>
        <dbReference type="PROSITE-ProRule" id="PRU00169"/>
    </source>
</evidence>
<dbReference type="FunFam" id="3.30.565.10:FF:000010">
    <property type="entry name" value="Sensor histidine kinase RcsC"/>
    <property type="match status" value="1"/>
</dbReference>
<dbReference type="SUPFAM" id="SSF47384">
    <property type="entry name" value="Homodimeric domain of signal transducing histidine kinase"/>
    <property type="match status" value="1"/>
</dbReference>